<dbReference type="OrthoDB" id="6412392at2759"/>
<dbReference type="Proteomes" id="UP000499080">
    <property type="component" value="Unassembled WGS sequence"/>
</dbReference>
<evidence type="ECO:0000313" key="1">
    <source>
        <dbReference type="EMBL" id="GBN00161.1"/>
    </source>
</evidence>
<name>A0A4Y2KCL7_ARAVE</name>
<sequence>MDDFDDMSDTSDLGDMDDAIALGNHRNPIFIENVALLAVECIKYYLKWNNFRWLPPINPAELHRYAQYEYFTPEIGKALVHHCMTSEILVLVAMTEFNVEEWLRLTVEEARVYVDEHFHDILFVLPPIDEDQFRHLYLWAFACYLCLRAVKSNRRIFVSHVLSRLINVAYSSVDISEHYYFLNVKATFYNHIHEVLHDLSDDEGHRTNRDGVDDGVVRFRD</sequence>
<evidence type="ECO:0000313" key="2">
    <source>
        <dbReference type="Proteomes" id="UP000499080"/>
    </source>
</evidence>
<organism evidence="1 2">
    <name type="scientific">Araneus ventricosus</name>
    <name type="common">Orbweaver spider</name>
    <name type="synonym">Epeira ventricosa</name>
    <dbReference type="NCBI Taxonomy" id="182803"/>
    <lineage>
        <taxon>Eukaryota</taxon>
        <taxon>Metazoa</taxon>
        <taxon>Ecdysozoa</taxon>
        <taxon>Arthropoda</taxon>
        <taxon>Chelicerata</taxon>
        <taxon>Arachnida</taxon>
        <taxon>Araneae</taxon>
        <taxon>Araneomorphae</taxon>
        <taxon>Entelegynae</taxon>
        <taxon>Araneoidea</taxon>
        <taxon>Araneidae</taxon>
        <taxon>Araneus</taxon>
    </lineage>
</organism>
<dbReference type="EMBL" id="BGPR01004487">
    <property type="protein sequence ID" value="GBN00161.1"/>
    <property type="molecule type" value="Genomic_DNA"/>
</dbReference>
<protein>
    <submittedName>
        <fullName evidence="1">Uncharacterized protein</fullName>
    </submittedName>
</protein>
<reference evidence="1 2" key="1">
    <citation type="journal article" date="2019" name="Sci. Rep.">
        <title>Orb-weaving spider Araneus ventricosus genome elucidates the spidroin gene catalogue.</title>
        <authorList>
            <person name="Kono N."/>
            <person name="Nakamura H."/>
            <person name="Ohtoshi R."/>
            <person name="Moran D.A.P."/>
            <person name="Shinohara A."/>
            <person name="Yoshida Y."/>
            <person name="Fujiwara M."/>
            <person name="Mori M."/>
            <person name="Tomita M."/>
            <person name="Arakawa K."/>
        </authorList>
    </citation>
    <scope>NUCLEOTIDE SEQUENCE [LARGE SCALE GENOMIC DNA]</scope>
</reference>
<comment type="caution">
    <text evidence="1">The sequence shown here is derived from an EMBL/GenBank/DDBJ whole genome shotgun (WGS) entry which is preliminary data.</text>
</comment>
<keyword evidence="2" id="KW-1185">Reference proteome</keyword>
<proteinExistence type="predicted"/>
<gene>
    <name evidence="1" type="ORF">AVEN_161702_1</name>
</gene>
<dbReference type="AlphaFoldDB" id="A0A4Y2KCL7"/>
<accession>A0A4Y2KCL7</accession>